<dbReference type="PANTHER" id="PTHR21600">
    <property type="entry name" value="MITOCHONDRIAL RNA PSEUDOURIDINE SYNTHASE"/>
    <property type="match status" value="1"/>
</dbReference>
<evidence type="ECO:0000256" key="1">
    <source>
        <dbReference type="ARBA" id="ARBA00010876"/>
    </source>
</evidence>
<dbReference type="GO" id="GO:0140098">
    <property type="term" value="F:catalytic activity, acting on RNA"/>
    <property type="evidence" value="ECO:0007669"/>
    <property type="project" value="UniProtKB-ARBA"/>
</dbReference>
<evidence type="ECO:0000313" key="4">
    <source>
        <dbReference type="EMBL" id="QOW59682.1"/>
    </source>
</evidence>
<name>A0A7S6WM99_9SPIR</name>
<evidence type="ECO:0000256" key="2">
    <source>
        <dbReference type="ARBA" id="ARBA00023235"/>
    </source>
</evidence>
<dbReference type="Proteomes" id="UP000593915">
    <property type="component" value="Chromosome"/>
</dbReference>
<dbReference type="PANTHER" id="PTHR21600:SF83">
    <property type="entry name" value="PSEUDOURIDYLATE SYNTHASE RPUSD4, MITOCHONDRIAL"/>
    <property type="match status" value="1"/>
</dbReference>
<gene>
    <name evidence="4" type="ORF">IFE08_07280</name>
</gene>
<dbReference type="SUPFAM" id="SSF55120">
    <property type="entry name" value="Pseudouridine synthase"/>
    <property type="match status" value="1"/>
</dbReference>
<protein>
    <submittedName>
        <fullName evidence="4">RNA pseudouridine synthase</fullName>
    </submittedName>
</protein>
<dbReference type="GO" id="GO:0006396">
    <property type="term" value="P:RNA processing"/>
    <property type="evidence" value="ECO:0007669"/>
    <property type="project" value="UniProtKB-ARBA"/>
</dbReference>
<dbReference type="Pfam" id="PF00849">
    <property type="entry name" value="PseudoU_synth_2"/>
    <property type="match status" value="1"/>
</dbReference>
<evidence type="ECO:0000313" key="5">
    <source>
        <dbReference type="Proteomes" id="UP000593915"/>
    </source>
</evidence>
<dbReference type="RefSeq" id="WP_024469240.1">
    <property type="nucleotide sequence ID" value="NZ_CP061839.1"/>
</dbReference>
<feature type="domain" description="Pseudouridine synthase RsuA/RluA-like" evidence="3">
    <location>
        <begin position="36"/>
        <end position="154"/>
    </location>
</feature>
<dbReference type="GO" id="GO:0009982">
    <property type="term" value="F:pseudouridine synthase activity"/>
    <property type="evidence" value="ECO:0007669"/>
    <property type="project" value="InterPro"/>
</dbReference>
<reference evidence="4 5" key="1">
    <citation type="submission" date="2020-09" db="EMBL/GenBank/DDBJ databases">
        <title>Characterization of Treponema spp. from bovine digital dermatitis in Korea.</title>
        <authorList>
            <person name="Espiritu H.M."/>
            <person name="Cho Y.I."/>
            <person name="Mamuad L."/>
        </authorList>
    </citation>
    <scope>NUCLEOTIDE SEQUENCE [LARGE SCALE GENOMIC DNA]</scope>
    <source>
        <strain evidence="4 5">KS1</strain>
    </source>
</reference>
<dbReference type="Gene3D" id="3.30.2350.10">
    <property type="entry name" value="Pseudouridine synthase"/>
    <property type="match status" value="1"/>
</dbReference>
<dbReference type="CDD" id="cd02869">
    <property type="entry name" value="PseudoU_synth_RluA_like"/>
    <property type="match status" value="1"/>
</dbReference>
<dbReference type="InterPro" id="IPR006224">
    <property type="entry name" value="PsdUridine_synth_RluA-like_CS"/>
</dbReference>
<dbReference type="InterPro" id="IPR006145">
    <property type="entry name" value="PsdUridine_synth_RsuA/RluA"/>
</dbReference>
<dbReference type="GO" id="GO:0003723">
    <property type="term" value="F:RNA binding"/>
    <property type="evidence" value="ECO:0007669"/>
    <property type="project" value="InterPro"/>
</dbReference>
<evidence type="ECO:0000259" key="3">
    <source>
        <dbReference type="Pfam" id="PF00849"/>
    </source>
</evidence>
<organism evidence="4 5">
    <name type="scientific">Treponema pedis</name>
    <dbReference type="NCBI Taxonomy" id="409322"/>
    <lineage>
        <taxon>Bacteria</taxon>
        <taxon>Pseudomonadati</taxon>
        <taxon>Spirochaetota</taxon>
        <taxon>Spirochaetia</taxon>
        <taxon>Spirochaetales</taxon>
        <taxon>Treponemataceae</taxon>
        <taxon>Treponema</taxon>
    </lineage>
</organism>
<dbReference type="GO" id="GO:0001522">
    <property type="term" value="P:pseudouridine synthesis"/>
    <property type="evidence" value="ECO:0007669"/>
    <property type="project" value="InterPro"/>
</dbReference>
<dbReference type="InterPro" id="IPR020103">
    <property type="entry name" value="PsdUridine_synth_cat_dom_sf"/>
</dbReference>
<comment type="similarity">
    <text evidence="1">Belongs to the pseudouridine synthase RluA family.</text>
</comment>
<dbReference type="EMBL" id="CP061839">
    <property type="protein sequence ID" value="QOW59682.1"/>
    <property type="molecule type" value="Genomic_DNA"/>
</dbReference>
<dbReference type="PROSITE" id="PS01129">
    <property type="entry name" value="PSI_RLU"/>
    <property type="match status" value="1"/>
</dbReference>
<proteinExistence type="inferred from homology"/>
<keyword evidence="2" id="KW-0413">Isomerase</keyword>
<sequence>MKKNKERVLFEDEYLAIAAKNIGEDSQIFFKEIFKEKEYSQAVNRLDKPVSGLVIIAFSENIHTKINKLFQNKKVEKEYWAICKKNEAYGLNIKQFTEDYLSFNHKIQKGFCGKTGNSKKASLYWEVTGMGENYNFLRVNPVTGRTHQIRIQLSNLGMPIKGDIKYGFNRTEKSGGIRLHAYSLKFIHPITNRKLEYSALPPFRDKLWEACIEACIKKEEF</sequence>
<dbReference type="AlphaFoldDB" id="A0A7S6WM99"/>
<dbReference type="InterPro" id="IPR050188">
    <property type="entry name" value="RluA_PseudoU_synthase"/>
</dbReference>
<accession>A0A7S6WM99</accession>